<dbReference type="AlphaFoldDB" id="A0A564YJV1"/>
<dbReference type="SUPFAM" id="SSF56815">
    <property type="entry name" value="Sec1/munc18-like (SM) proteins"/>
    <property type="match status" value="1"/>
</dbReference>
<keyword evidence="3" id="KW-1185">Reference proteome</keyword>
<name>A0A564YJV1_HYMDI</name>
<dbReference type="InterPro" id="IPR001619">
    <property type="entry name" value="Sec1-like"/>
</dbReference>
<evidence type="ECO:0000256" key="1">
    <source>
        <dbReference type="ARBA" id="ARBA00009884"/>
    </source>
</evidence>
<dbReference type="InterPro" id="IPR043155">
    <property type="entry name" value="VPS33_dom3b"/>
</dbReference>
<evidence type="ECO:0000313" key="3">
    <source>
        <dbReference type="Proteomes" id="UP000321570"/>
    </source>
</evidence>
<dbReference type="PANTHER" id="PTHR11679">
    <property type="entry name" value="VESICLE PROTEIN SORTING-ASSOCIATED"/>
    <property type="match status" value="1"/>
</dbReference>
<accession>A0A564YJV1</accession>
<proteinExistence type="inferred from homology"/>
<dbReference type="InterPro" id="IPR036045">
    <property type="entry name" value="Sec1-like_sf"/>
</dbReference>
<sequence length="694" mass="76740">MSSLTSSLTTAPIKDVYQKELLKILDSFKGPKVIYWERRAISPVNLVIGSILLKEHGVNHSFVLESAHSAPTPPDVSSVFFIFYPELRTIDLIVKFLNSELSYSQVNTHSIRKDYCLIAIPKISIACKSFLQETKILDKLAGVYDLPLTLLPIDNDLLSMEEPNCFADYSLRDKETCLFNFAKGLMKFQSIYGLIPRIRAKGPKAKRVVEMLTQMRQEANADTSTEDDKSVMTQPLNSPGQIDLLVVIDRSVDILTPCLSQLIYEGLINEVWPVMYGSMKMPQFGSESASKRVHLNSADLLFSEIRDQNFANVGAVLSKRTKELSSVVNETKNSKSLTALKQVVNQLPELRQLHASASLHMSIAEAVQEYATTENFMASYRAQQDFLSGNESDKIHPYIEQRILQMAPLVEILQLICIQSFCSGGLKQQALELYMREIIQMYGPEHMLTLNNLRTLGLVEERSRLSLIARPGNNQIDPVLSGDSSAAVRHTIASVSLAYESTLRRSLRLHVNRGDHTGEQNLDNDFAQIFGSSVPVSVRLVQAMALGWPTRPLLSTSSIVNSYSTTLLSTAASTAISASRRLVSHGSAANGGDGSFVMNLIPAVEVNEVQSLEQCTRDTSNTGNNLIKNPSPGERSRTVVVAFVGGMTHSELAALRKVVVYDEASFIFATTGMLTWKTLIKSLSDPIHVASMDN</sequence>
<dbReference type="Gene3D" id="3.40.50.1910">
    <property type="match status" value="2"/>
</dbReference>
<dbReference type="EMBL" id="CABIJS010000222">
    <property type="protein sequence ID" value="VUZ46883.1"/>
    <property type="molecule type" value="Genomic_DNA"/>
</dbReference>
<organism evidence="2 3">
    <name type="scientific">Hymenolepis diminuta</name>
    <name type="common">Rat tapeworm</name>
    <dbReference type="NCBI Taxonomy" id="6216"/>
    <lineage>
        <taxon>Eukaryota</taxon>
        <taxon>Metazoa</taxon>
        <taxon>Spiralia</taxon>
        <taxon>Lophotrochozoa</taxon>
        <taxon>Platyhelminthes</taxon>
        <taxon>Cestoda</taxon>
        <taxon>Eucestoda</taxon>
        <taxon>Cyclophyllidea</taxon>
        <taxon>Hymenolepididae</taxon>
        <taxon>Hymenolepis</taxon>
    </lineage>
</organism>
<dbReference type="InterPro" id="IPR027482">
    <property type="entry name" value="Sec1-like_dom2"/>
</dbReference>
<evidence type="ECO:0000313" key="2">
    <source>
        <dbReference type="EMBL" id="VUZ46883.1"/>
    </source>
</evidence>
<dbReference type="GO" id="GO:0016192">
    <property type="term" value="P:vesicle-mediated transport"/>
    <property type="evidence" value="ECO:0007669"/>
    <property type="project" value="InterPro"/>
</dbReference>
<reference evidence="2 3" key="1">
    <citation type="submission" date="2019-07" db="EMBL/GenBank/DDBJ databases">
        <authorList>
            <person name="Jastrzebski P J."/>
            <person name="Paukszto L."/>
            <person name="Jastrzebski P J."/>
        </authorList>
    </citation>
    <scope>NUCLEOTIDE SEQUENCE [LARGE SCALE GENOMIC DNA]</scope>
    <source>
        <strain evidence="2 3">WMS-il1</strain>
    </source>
</reference>
<dbReference type="Gene3D" id="3.40.50.2060">
    <property type="match status" value="1"/>
</dbReference>
<dbReference type="Pfam" id="PF00995">
    <property type="entry name" value="Sec1"/>
    <property type="match status" value="1"/>
</dbReference>
<gene>
    <name evidence="2" type="ORF">WMSIL1_LOCUS6669</name>
</gene>
<protein>
    <submittedName>
        <fullName evidence="2">Uncharacterized protein</fullName>
    </submittedName>
</protein>
<comment type="similarity">
    <text evidence="1">Belongs to the STXBP/unc-18/SEC1 family.</text>
</comment>
<dbReference type="InterPro" id="IPR043154">
    <property type="entry name" value="Sec-1-like_dom1"/>
</dbReference>
<dbReference type="Proteomes" id="UP000321570">
    <property type="component" value="Unassembled WGS sequence"/>
</dbReference>
<dbReference type="Gene3D" id="1.25.40.850">
    <property type="match status" value="1"/>
</dbReference>